<organism evidence="1 2">
    <name type="scientific">Pluteus cervinus</name>
    <dbReference type="NCBI Taxonomy" id="181527"/>
    <lineage>
        <taxon>Eukaryota</taxon>
        <taxon>Fungi</taxon>
        <taxon>Dikarya</taxon>
        <taxon>Basidiomycota</taxon>
        <taxon>Agaricomycotina</taxon>
        <taxon>Agaricomycetes</taxon>
        <taxon>Agaricomycetidae</taxon>
        <taxon>Agaricales</taxon>
        <taxon>Pluteineae</taxon>
        <taxon>Pluteaceae</taxon>
        <taxon>Pluteus</taxon>
    </lineage>
</organism>
<protein>
    <submittedName>
        <fullName evidence="1">Uncharacterized protein</fullName>
    </submittedName>
</protein>
<sequence>MDTPQTTTEAPMDVTTSSSTDSSLAISTRPTSDSDPASSLRAAALLTLKTKRRKVVPASHAENPTPTTRPPPPDNQLQLDYGQDDTTPLSGGVTDSAKRPSAVIVPSASNLEDGQAREEGEISDEEDQSSPPSVSIKPKTSGSNVQYARARSPASDVKMVKPQPSTPPRQAPPTETLSANSPSNWSSDNIGYAAQNSVPAQPTMDPAYIRHVLSMVDEDHVRPGLTMNQTQYDHAKDIILDLLGWGVTPEHLVEYGLSREIIYYTFNELNLRLPENLATADLVPYPPYPEMLSYPPPHQPSEPTPLRFHTNGRASSKDRSSSPRDFIAPVPSAALSGHPSSSTSTENLHDIERQRRQELLARKAVQASRKSKQNQTLPDLQLEAKVSKDSVDDFLKAITSTSLSRQNSLEMDVDDAHYSSTDVLNMPIDPPESSSSNSSSPLASTPQSPRNLPNATASSATSDSTPTDDIRILRQTVENSVSQRRGQKRPVASDFVDFDAVPRGNGTTHSKQRKTRAGFAGHGAVRRFVIDISDSEGDDEIYAREPVGGEQDVKNGRLPFGQSRPIPQSATVPNAHRDPQGSSSVGVMSPASLVQKELEIQRMRELIAQREQKLAAVCLSPCLSF</sequence>
<proteinExistence type="predicted"/>
<evidence type="ECO:0000313" key="1">
    <source>
        <dbReference type="EMBL" id="TFK74844.1"/>
    </source>
</evidence>
<keyword evidence="2" id="KW-1185">Reference proteome</keyword>
<dbReference type="EMBL" id="ML208266">
    <property type="protein sequence ID" value="TFK74844.1"/>
    <property type="molecule type" value="Genomic_DNA"/>
</dbReference>
<dbReference type="Proteomes" id="UP000308600">
    <property type="component" value="Unassembled WGS sequence"/>
</dbReference>
<name>A0ACD3BA13_9AGAR</name>
<gene>
    <name evidence="1" type="ORF">BDN72DRAFT_635775</name>
</gene>
<accession>A0ACD3BA13</accession>
<evidence type="ECO:0000313" key="2">
    <source>
        <dbReference type="Proteomes" id="UP000308600"/>
    </source>
</evidence>
<reference evidence="1 2" key="1">
    <citation type="journal article" date="2019" name="Nat. Ecol. Evol.">
        <title>Megaphylogeny resolves global patterns of mushroom evolution.</title>
        <authorList>
            <person name="Varga T."/>
            <person name="Krizsan K."/>
            <person name="Foldi C."/>
            <person name="Dima B."/>
            <person name="Sanchez-Garcia M."/>
            <person name="Sanchez-Ramirez S."/>
            <person name="Szollosi G.J."/>
            <person name="Szarkandi J.G."/>
            <person name="Papp V."/>
            <person name="Albert L."/>
            <person name="Andreopoulos W."/>
            <person name="Angelini C."/>
            <person name="Antonin V."/>
            <person name="Barry K.W."/>
            <person name="Bougher N.L."/>
            <person name="Buchanan P."/>
            <person name="Buyck B."/>
            <person name="Bense V."/>
            <person name="Catcheside P."/>
            <person name="Chovatia M."/>
            <person name="Cooper J."/>
            <person name="Damon W."/>
            <person name="Desjardin D."/>
            <person name="Finy P."/>
            <person name="Geml J."/>
            <person name="Haridas S."/>
            <person name="Hughes K."/>
            <person name="Justo A."/>
            <person name="Karasinski D."/>
            <person name="Kautmanova I."/>
            <person name="Kiss B."/>
            <person name="Kocsube S."/>
            <person name="Kotiranta H."/>
            <person name="LaButti K.M."/>
            <person name="Lechner B.E."/>
            <person name="Liimatainen K."/>
            <person name="Lipzen A."/>
            <person name="Lukacs Z."/>
            <person name="Mihaltcheva S."/>
            <person name="Morgado L.N."/>
            <person name="Niskanen T."/>
            <person name="Noordeloos M.E."/>
            <person name="Ohm R.A."/>
            <person name="Ortiz-Santana B."/>
            <person name="Ovrebo C."/>
            <person name="Racz N."/>
            <person name="Riley R."/>
            <person name="Savchenko A."/>
            <person name="Shiryaev A."/>
            <person name="Soop K."/>
            <person name="Spirin V."/>
            <person name="Szebenyi C."/>
            <person name="Tomsovsky M."/>
            <person name="Tulloss R.E."/>
            <person name="Uehling J."/>
            <person name="Grigoriev I.V."/>
            <person name="Vagvolgyi C."/>
            <person name="Papp T."/>
            <person name="Martin F.M."/>
            <person name="Miettinen O."/>
            <person name="Hibbett D.S."/>
            <person name="Nagy L.G."/>
        </authorList>
    </citation>
    <scope>NUCLEOTIDE SEQUENCE [LARGE SCALE GENOMIC DNA]</scope>
    <source>
        <strain evidence="1 2">NL-1719</strain>
    </source>
</reference>